<dbReference type="InterPro" id="IPR056587">
    <property type="entry name" value="EF_EFCAB10_C"/>
</dbReference>
<dbReference type="Proteomes" id="UP001153712">
    <property type="component" value="Chromosome 5"/>
</dbReference>
<name>A0A9N9XRM0_PHYSR</name>
<dbReference type="InterPro" id="IPR039879">
    <property type="entry name" value="EFC10"/>
</dbReference>
<dbReference type="CDD" id="cd22981">
    <property type="entry name" value="DD_TbAK-like"/>
    <property type="match status" value="1"/>
</dbReference>
<keyword evidence="4" id="KW-1185">Reference proteome</keyword>
<protein>
    <recommendedName>
        <fullName evidence="2">EFCAB10 C-terminal EF-hand domain-containing protein</fullName>
    </recommendedName>
</protein>
<evidence type="ECO:0000256" key="1">
    <source>
        <dbReference type="SAM" id="MobiDB-lite"/>
    </source>
</evidence>
<organism evidence="3 4">
    <name type="scientific">Phyllotreta striolata</name>
    <name type="common">Striped flea beetle</name>
    <name type="synonym">Crioceris striolata</name>
    <dbReference type="NCBI Taxonomy" id="444603"/>
    <lineage>
        <taxon>Eukaryota</taxon>
        <taxon>Metazoa</taxon>
        <taxon>Ecdysozoa</taxon>
        <taxon>Arthropoda</taxon>
        <taxon>Hexapoda</taxon>
        <taxon>Insecta</taxon>
        <taxon>Pterygota</taxon>
        <taxon>Neoptera</taxon>
        <taxon>Endopterygota</taxon>
        <taxon>Coleoptera</taxon>
        <taxon>Polyphaga</taxon>
        <taxon>Cucujiformia</taxon>
        <taxon>Chrysomeloidea</taxon>
        <taxon>Chrysomelidae</taxon>
        <taxon>Galerucinae</taxon>
        <taxon>Alticini</taxon>
        <taxon>Phyllotreta</taxon>
    </lineage>
</organism>
<proteinExistence type="predicted"/>
<reference evidence="3" key="1">
    <citation type="submission" date="2022-01" db="EMBL/GenBank/DDBJ databases">
        <authorList>
            <person name="King R."/>
        </authorList>
    </citation>
    <scope>NUCLEOTIDE SEQUENCE</scope>
</reference>
<feature type="compositionally biased region" description="Low complexity" evidence="1">
    <location>
        <begin position="137"/>
        <end position="147"/>
    </location>
</feature>
<evidence type="ECO:0000313" key="4">
    <source>
        <dbReference type="Proteomes" id="UP001153712"/>
    </source>
</evidence>
<dbReference type="SUPFAM" id="SSF47391">
    <property type="entry name" value="Dimerization-anchoring domain of cAMP-dependent PK regulatory subunit"/>
    <property type="match status" value="1"/>
</dbReference>
<dbReference type="PANTHER" id="PTHR21847">
    <property type="entry name" value="EF-HAND CALCIUM-BINDING DOMAIN-CONTAINING PROTEIN 10"/>
    <property type="match status" value="1"/>
</dbReference>
<dbReference type="OrthoDB" id="10260455at2759"/>
<dbReference type="Pfam" id="PF24548">
    <property type="entry name" value="EF_EFCAB10_C"/>
    <property type="match status" value="1"/>
</dbReference>
<sequence length="386" mass="44266">MANRKLFQLGRTSVARRLCPEDIAALIDGEDEMEEGDSMFVDKEPLPSLKVPIPHYHIDEYKLKEMDQEALFKTVVKEGECGGILVENPDDENKGSALVTGFGMRNLHSLQDLLAAEEKRLYELYIRRQEQAAFQAKTTPSSSTTSSDKTKEKSSETTTDMASAGDARLQYLLGLEQEIEEIPTPKEEVPLEKDDFVFSSSACMRRAQMYLRVHRIFDFFQFIIAHLLSKAPENPIEFILELLNKCLLYRSGAGKPPTLYETKHFEQLFYLMDRMNTGYIDMEQYKQGMKTFGICVYNQTPKAEKDGVTIKTFVEEVEDAQLALFDDLIQKKVMGRTPKPYEFQPIKYDVAQVREKKSTFFMPNDLFKSYKREESKEEVAPPAVEG</sequence>
<evidence type="ECO:0000259" key="2">
    <source>
        <dbReference type="Pfam" id="PF24548"/>
    </source>
</evidence>
<dbReference type="AlphaFoldDB" id="A0A9N9XRM0"/>
<gene>
    <name evidence="3" type="ORF">PHYEVI_LOCUS8664</name>
</gene>
<accession>A0A9N9XRM0</accession>
<evidence type="ECO:0000313" key="3">
    <source>
        <dbReference type="EMBL" id="CAG9862349.1"/>
    </source>
</evidence>
<feature type="domain" description="EFCAB10 C-terminal EF-hand" evidence="2">
    <location>
        <begin position="266"/>
        <end position="319"/>
    </location>
</feature>
<feature type="region of interest" description="Disordered" evidence="1">
    <location>
        <begin position="135"/>
        <end position="161"/>
    </location>
</feature>
<dbReference type="EMBL" id="OU900098">
    <property type="protein sequence ID" value="CAG9862349.1"/>
    <property type="molecule type" value="Genomic_DNA"/>
</dbReference>
<dbReference type="PANTHER" id="PTHR21847:SF1">
    <property type="entry name" value="EF-HAND CALCIUM-BINDING DOMAIN-CONTAINING PROTEIN 10"/>
    <property type="match status" value="1"/>
</dbReference>